<name>A0A0A2MNH0_9FLAO</name>
<dbReference type="STRING" id="1121898.GCA_000422725_01673"/>
<gene>
    <name evidence="3" type="ORF">Q766_04435</name>
</gene>
<evidence type="ECO:0000313" key="4">
    <source>
        <dbReference type="Proteomes" id="UP000030111"/>
    </source>
</evidence>
<dbReference type="PROSITE" id="PS51257">
    <property type="entry name" value="PROKAR_LIPOPROTEIN"/>
    <property type="match status" value="1"/>
</dbReference>
<feature type="signal peptide" evidence="1">
    <location>
        <begin position="1"/>
        <end position="24"/>
    </location>
</feature>
<proteinExistence type="predicted"/>
<feature type="domain" description="Putative auto-transporter adhesin head GIN" evidence="2">
    <location>
        <begin position="43"/>
        <end position="232"/>
    </location>
</feature>
<keyword evidence="1" id="KW-0732">Signal</keyword>
<sequence>MNKLRLILLMIFLQLFTGCNSESANECIRTAGATTVYDVPVTDFTTIYLSVGIELVITEGPEQKVTVKTGDNIMEYISAEVIGTELHLTNANNCNWVHDYNTTTVYVTTPHLEKIYSASQFAVKSDGVLTFPTLSLQSGIFNETASGTFELEVNCENLTIEDNQSAYYVISGAVENLNINFYAGDARFEGLDLIAQKLTIFHRSSNDIIARPQQEVTGKLLSTGNLVLKSNPPIVDVEKVYTGSVVYE</sequence>
<evidence type="ECO:0000259" key="2">
    <source>
        <dbReference type="Pfam" id="PF10988"/>
    </source>
</evidence>
<evidence type="ECO:0000256" key="1">
    <source>
        <dbReference type="SAM" id="SignalP"/>
    </source>
</evidence>
<dbReference type="eggNOG" id="ENOG502ZC8P">
    <property type="taxonomic scope" value="Bacteria"/>
</dbReference>
<protein>
    <recommendedName>
        <fullName evidence="2">Putative auto-transporter adhesin head GIN domain-containing protein</fullName>
    </recommendedName>
</protein>
<dbReference type="Proteomes" id="UP000030111">
    <property type="component" value="Unassembled WGS sequence"/>
</dbReference>
<evidence type="ECO:0000313" key="3">
    <source>
        <dbReference type="EMBL" id="KGO94182.1"/>
    </source>
</evidence>
<dbReference type="OrthoDB" id="1466971at2"/>
<reference evidence="3 4" key="1">
    <citation type="submission" date="2013-09" db="EMBL/GenBank/DDBJ databases">
        <authorList>
            <person name="Zeng Z."/>
            <person name="Chen C."/>
        </authorList>
    </citation>
    <scope>NUCLEOTIDE SEQUENCE [LARGE SCALE GENOMIC DNA]</scope>
    <source>
        <strain evidence="3 4">WB 4.1-42</strain>
    </source>
</reference>
<organism evidence="3 4">
    <name type="scientific">Flavobacterium subsaxonicum WB 4.1-42 = DSM 21790</name>
    <dbReference type="NCBI Taxonomy" id="1121898"/>
    <lineage>
        <taxon>Bacteria</taxon>
        <taxon>Pseudomonadati</taxon>
        <taxon>Bacteroidota</taxon>
        <taxon>Flavobacteriia</taxon>
        <taxon>Flavobacteriales</taxon>
        <taxon>Flavobacteriaceae</taxon>
        <taxon>Flavobacterium</taxon>
    </lineage>
</organism>
<dbReference type="RefSeq" id="WP_026990533.1">
    <property type="nucleotide sequence ID" value="NZ_AUGP01000017.1"/>
</dbReference>
<dbReference type="AlphaFoldDB" id="A0A0A2MNH0"/>
<dbReference type="Pfam" id="PF10988">
    <property type="entry name" value="DUF2807"/>
    <property type="match status" value="1"/>
</dbReference>
<feature type="chain" id="PRO_5001992610" description="Putative auto-transporter adhesin head GIN domain-containing protein" evidence="1">
    <location>
        <begin position="25"/>
        <end position="248"/>
    </location>
</feature>
<dbReference type="Gene3D" id="2.160.20.120">
    <property type="match status" value="1"/>
</dbReference>
<comment type="caution">
    <text evidence="3">The sequence shown here is derived from an EMBL/GenBank/DDBJ whole genome shotgun (WGS) entry which is preliminary data.</text>
</comment>
<accession>A0A0A2MNH0</accession>
<dbReference type="EMBL" id="JRLY01000002">
    <property type="protein sequence ID" value="KGO94182.1"/>
    <property type="molecule type" value="Genomic_DNA"/>
</dbReference>
<dbReference type="InterPro" id="IPR021255">
    <property type="entry name" value="DUF2807"/>
</dbReference>
<keyword evidence="4" id="KW-1185">Reference proteome</keyword>